<dbReference type="SMART" id="SM00448">
    <property type="entry name" value="REC"/>
    <property type="match status" value="1"/>
</dbReference>
<dbReference type="EC" id="2.7.13.3" evidence="2"/>
<keyword evidence="10" id="KW-1133">Transmembrane helix</keyword>
<keyword evidence="4" id="KW-0808">Transferase</keyword>
<evidence type="ECO:0000259" key="13">
    <source>
        <dbReference type="PROSITE" id="PS50113"/>
    </source>
</evidence>
<dbReference type="SUPFAM" id="SSF47384">
    <property type="entry name" value="Homodimeric domain of signal transducing histidine kinase"/>
    <property type="match status" value="1"/>
</dbReference>
<dbReference type="InterPro" id="IPR003661">
    <property type="entry name" value="HisK_dim/P_dom"/>
</dbReference>
<dbReference type="PROSITE" id="PS50109">
    <property type="entry name" value="HIS_KIN"/>
    <property type="match status" value="1"/>
</dbReference>
<dbReference type="Gene3D" id="3.40.190.10">
    <property type="entry name" value="Periplasmic binding protein-like II"/>
    <property type="match status" value="2"/>
</dbReference>
<feature type="domain" description="PAC" evidence="13">
    <location>
        <begin position="425"/>
        <end position="479"/>
    </location>
</feature>
<dbReference type="InterPro" id="IPR003594">
    <property type="entry name" value="HATPase_dom"/>
</dbReference>
<dbReference type="Pfam" id="PF02518">
    <property type="entry name" value="HATPase_c"/>
    <property type="match status" value="1"/>
</dbReference>
<dbReference type="SMART" id="SM00387">
    <property type="entry name" value="HATPase_c"/>
    <property type="match status" value="1"/>
</dbReference>
<sequence>MTEDCSAAVSAHGDVCFHVRRLRFPLPRVPTPLLSFFRSHTPLSRRLVGFIVLLIGPFTAFARADDKAATPGPSPGPLPLIAGAASDSFPKSYIGNTGRCEGFSVDLLDAVARVMNLRIDRIVAPSAELHTRFQTGEFDLLQTYSPGPGRELYADFSVQFMNLQGAVFIRKDSPHLKTIADLSQADLIIVGRGSVAEKFFADYQIVPRKITYVSSVQEALRLIEHGQHDAVFASRLTALSLIERDRHKNIRILGDPFDGYDVQHCFAVHKDDPRLLARLNEGLAILHRTGEFDTIYRKWYGHFDAPLFTREQVVTYAAVILAFASLAALWGLLRQRALRRRLSAQASRLVEQEAILAEAQQIAHVGHWSFTLATRRIDCSAEALRILDRDPALGPLTYLRLLTLIPASERSSAHRSIREAMLIGSACEITLTLSPRHAHRKIVHATLRAERDPDGRVSRIFGTLQDITRLITAEERLRARDQLLLALYENAPNAMGVVEPAADSFRFVSANPGTARLLGLNSAHLAGRLVNQLGLPDDVATFWTTLFRDANNRADNLRLERVLPSLHRHYAITLIPLGGAGAEARPQVCYLAEDITERKQIDAEVAQGRKLRAIGELVGGIAHEFNNLLTPVLLKTELLADELRSQPHLLAELRAITHASQRGADLTRRLLAFGRRSDSGEEVVHLPALVKANLDLLRSTIDRRIELASDIPNSLTPLYLNATDLHQIVLNLLLNARDTLMDKLERAPSNPWHPRIKIQAAGLKTAPADTESTPDRRILGWINLTVQDNGLGMTREIQERIFEPFYTTKGVGKGTGLGLATVWHLVTRIGGKINVSSTPGEGSTFQVWLPLFSPPPAVPAGTAPAPAKEVSSRRILLVEDDELVAQTLATALRRLKHDVTHIGHGTEAWRHLAANPDYDLVMLDIDLPGLNGVEIARRLRGTRFSGKILVASGRLADHELRELRGLKIDHILEKPFTPQALQLALQACLHTP</sequence>
<dbReference type="InterPro" id="IPR036890">
    <property type="entry name" value="HATPase_C_sf"/>
</dbReference>
<dbReference type="SMART" id="SM00388">
    <property type="entry name" value="HisKA"/>
    <property type="match status" value="1"/>
</dbReference>
<dbReference type="PROSITE" id="PS50110">
    <property type="entry name" value="RESPONSE_REGULATORY"/>
    <property type="match status" value="1"/>
</dbReference>
<feature type="modified residue" description="4-aspartylphosphate" evidence="9">
    <location>
        <position position="924"/>
    </location>
</feature>
<evidence type="ECO:0000256" key="7">
    <source>
        <dbReference type="ARBA" id="ARBA00022840"/>
    </source>
</evidence>
<dbReference type="EMBL" id="CP023344">
    <property type="protein sequence ID" value="ATC63857.1"/>
    <property type="molecule type" value="Genomic_DNA"/>
</dbReference>
<reference evidence="14 15" key="1">
    <citation type="submission" date="2017-09" db="EMBL/GenBank/DDBJ databases">
        <title>Complete genome sequence of Verrucomicrobial strain HZ-65, isolated from freshwater.</title>
        <authorList>
            <person name="Choi A."/>
        </authorList>
    </citation>
    <scope>NUCLEOTIDE SEQUENCE [LARGE SCALE GENOMIC DNA]</scope>
    <source>
        <strain evidence="14 15">HZ-65</strain>
    </source>
</reference>
<dbReference type="KEGG" id="vbh:CMV30_07800"/>
<dbReference type="CDD" id="cd00082">
    <property type="entry name" value="HisKA"/>
    <property type="match status" value="1"/>
</dbReference>
<dbReference type="GO" id="GO:0005524">
    <property type="term" value="F:ATP binding"/>
    <property type="evidence" value="ECO:0007669"/>
    <property type="project" value="UniProtKB-KW"/>
</dbReference>
<dbReference type="InterPro" id="IPR000700">
    <property type="entry name" value="PAS-assoc_C"/>
</dbReference>
<keyword evidence="3 9" id="KW-0597">Phosphoprotein</keyword>
<evidence type="ECO:0000256" key="2">
    <source>
        <dbReference type="ARBA" id="ARBA00012438"/>
    </source>
</evidence>
<dbReference type="PANTHER" id="PTHR43065:SF46">
    <property type="entry name" value="C4-DICARBOXYLATE TRANSPORT SENSOR PROTEIN DCTB"/>
    <property type="match status" value="1"/>
</dbReference>
<dbReference type="PANTHER" id="PTHR43065">
    <property type="entry name" value="SENSOR HISTIDINE KINASE"/>
    <property type="match status" value="1"/>
</dbReference>
<keyword evidence="6" id="KW-0418">Kinase</keyword>
<keyword evidence="7" id="KW-0067">ATP-binding</keyword>
<keyword evidence="10" id="KW-0472">Membrane</keyword>
<evidence type="ECO:0000256" key="1">
    <source>
        <dbReference type="ARBA" id="ARBA00000085"/>
    </source>
</evidence>
<dbReference type="Proteomes" id="UP000217265">
    <property type="component" value="Chromosome"/>
</dbReference>
<evidence type="ECO:0000313" key="14">
    <source>
        <dbReference type="EMBL" id="ATC63857.1"/>
    </source>
</evidence>
<protein>
    <recommendedName>
        <fullName evidence="2">histidine kinase</fullName>
        <ecNumber evidence="2">2.7.13.3</ecNumber>
    </recommendedName>
</protein>
<dbReference type="Pfam" id="PF00497">
    <property type="entry name" value="SBP_bac_3"/>
    <property type="match status" value="1"/>
</dbReference>
<dbReference type="Gene3D" id="3.40.50.2300">
    <property type="match status" value="1"/>
</dbReference>
<evidence type="ECO:0000256" key="10">
    <source>
        <dbReference type="SAM" id="Phobius"/>
    </source>
</evidence>
<feature type="domain" description="Histidine kinase" evidence="11">
    <location>
        <begin position="620"/>
        <end position="853"/>
    </location>
</feature>
<dbReference type="AlphaFoldDB" id="A0A290Q6G6"/>
<evidence type="ECO:0000256" key="6">
    <source>
        <dbReference type="ARBA" id="ARBA00022777"/>
    </source>
</evidence>
<evidence type="ECO:0000256" key="8">
    <source>
        <dbReference type="ARBA" id="ARBA00023012"/>
    </source>
</evidence>
<organism evidence="14 15">
    <name type="scientific">Nibricoccus aquaticus</name>
    <dbReference type="NCBI Taxonomy" id="2576891"/>
    <lineage>
        <taxon>Bacteria</taxon>
        <taxon>Pseudomonadati</taxon>
        <taxon>Verrucomicrobiota</taxon>
        <taxon>Opitutia</taxon>
        <taxon>Opitutales</taxon>
        <taxon>Opitutaceae</taxon>
        <taxon>Nibricoccus</taxon>
    </lineage>
</organism>
<evidence type="ECO:0000259" key="12">
    <source>
        <dbReference type="PROSITE" id="PS50110"/>
    </source>
</evidence>
<dbReference type="InterPro" id="IPR035965">
    <property type="entry name" value="PAS-like_dom_sf"/>
</dbReference>
<evidence type="ECO:0000313" key="15">
    <source>
        <dbReference type="Proteomes" id="UP000217265"/>
    </source>
</evidence>
<dbReference type="InterPro" id="IPR005467">
    <property type="entry name" value="His_kinase_dom"/>
</dbReference>
<keyword evidence="15" id="KW-1185">Reference proteome</keyword>
<dbReference type="Gene3D" id="3.30.565.10">
    <property type="entry name" value="Histidine kinase-like ATPase, C-terminal domain"/>
    <property type="match status" value="1"/>
</dbReference>
<dbReference type="Gene3D" id="3.30.450.20">
    <property type="entry name" value="PAS domain"/>
    <property type="match status" value="2"/>
</dbReference>
<dbReference type="SUPFAM" id="SSF52172">
    <property type="entry name" value="CheY-like"/>
    <property type="match status" value="1"/>
</dbReference>
<feature type="domain" description="Response regulatory" evidence="12">
    <location>
        <begin position="874"/>
        <end position="989"/>
    </location>
</feature>
<keyword evidence="8" id="KW-0902">Two-component regulatory system</keyword>
<accession>A0A290Q6G6</accession>
<dbReference type="Pfam" id="PF00072">
    <property type="entry name" value="Response_reg"/>
    <property type="match status" value="1"/>
</dbReference>
<dbReference type="SMART" id="SM00062">
    <property type="entry name" value="PBPb"/>
    <property type="match status" value="1"/>
</dbReference>
<dbReference type="CDD" id="cd17546">
    <property type="entry name" value="REC_hyHK_CKI1_RcsC-like"/>
    <property type="match status" value="1"/>
</dbReference>
<gene>
    <name evidence="14" type="ORF">CMV30_07800</name>
</gene>
<dbReference type="SUPFAM" id="SSF53850">
    <property type="entry name" value="Periplasmic binding protein-like II"/>
    <property type="match status" value="1"/>
</dbReference>
<dbReference type="InterPro" id="IPR011006">
    <property type="entry name" value="CheY-like_superfamily"/>
</dbReference>
<dbReference type="SUPFAM" id="SSF55874">
    <property type="entry name" value="ATPase domain of HSP90 chaperone/DNA topoisomerase II/histidine kinase"/>
    <property type="match status" value="1"/>
</dbReference>
<feature type="transmembrane region" description="Helical" evidence="10">
    <location>
        <begin position="313"/>
        <end position="333"/>
    </location>
</feature>
<name>A0A290Q6G6_9BACT</name>
<evidence type="ECO:0000256" key="5">
    <source>
        <dbReference type="ARBA" id="ARBA00022741"/>
    </source>
</evidence>
<dbReference type="InterPro" id="IPR036097">
    <property type="entry name" value="HisK_dim/P_sf"/>
</dbReference>
<dbReference type="InterPro" id="IPR001638">
    <property type="entry name" value="Solute-binding_3/MltF_N"/>
</dbReference>
<keyword evidence="5" id="KW-0547">Nucleotide-binding</keyword>
<dbReference type="InterPro" id="IPR004358">
    <property type="entry name" value="Sig_transdc_His_kin-like_C"/>
</dbReference>
<evidence type="ECO:0000256" key="9">
    <source>
        <dbReference type="PROSITE-ProRule" id="PRU00169"/>
    </source>
</evidence>
<dbReference type="SUPFAM" id="SSF55785">
    <property type="entry name" value="PYP-like sensor domain (PAS domain)"/>
    <property type="match status" value="2"/>
</dbReference>
<dbReference type="OrthoDB" id="9784397at2"/>
<dbReference type="PRINTS" id="PR00344">
    <property type="entry name" value="BCTRLSENSOR"/>
</dbReference>
<dbReference type="PROSITE" id="PS50113">
    <property type="entry name" value="PAC"/>
    <property type="match status" value="1"/>
</dbReference>
<dbReference type="GO" id="GO:0000155">
    <property type="term" value="F:phosphorelay sensor kinase activity"/>
    <property type="evidence" value="ECO:0007669"/>
    <property type="project" value="InterPro"/>
</dbReference>
<dbReference type="Gene3D" id="1.10.287.130">
    <property type="match status" value="1"/>
</dbReference>
<dbReference type="InterPro" id="IPR001789">
    <property type="entry name" value="Sig_transdc_resp-reg_receiver"/>
</dbReference>
<proteinExistence type="predicted"/>
<evidence type="ECO:0000259" key="11">
    <source>
        <dbReference type="PROSITE" id="PS50109"/>
    </source>
</evidence>
<comment type="catalytic activity">
    <reaction evidence="1">
        <text>ATP + protein L-histidine = ADP + protein N-phospho-L-histidine.</text>
        <dbReference type="EC" id="2.7.13.3"/>
    </reaction>
</comment>
<evidence type="ECO:0000256" key="3">
    <source>
        <dbReference type="ARBA" id="ARBA00022553"/>
    </source>
</evidence>
<dbReference type="CDD" id="cd13704">
    <property type="entry name" value="PBP2_HisK"/>
    <property type="match status" value="1"/>
</dbReference>
<evidence type="ECO:0000256" key="4">
    <source>
        <dbReference type="ARBA" id="ARBA00022679"/>
    </source>
</evidence>
<keyword evidence="10" id="KW-0812">Transmembrane</keyword>